<feature type="compositionally biased region" description="Polar residues" evidence="1">
    <location>
        <begin position="27"/>
        <end position="44"/>
    </location>
</feature>
<feature type="region of interest" description="Disordered" evidence="1">
    <location>
        <begin position="1"/>
        <end position="59"/>
    </location>
</feature>
<organism evidence="2 3">
    <name type="scientific">Kineosporia corallincola</name>
    <dbReference type="NCBI Taxonomy" id="2835133"/>
    <lineage>
        <taxon>Bacteria</taxon>
        <taxon>Bacillati</taxon>
        <taxon>Actinomycetota</taxon>
        <taxon>Actinomycetes</taxon>
        <taxon>Kineosporiales</taxon>
        <taxon>Kineosporiaceae</taxon>
        <taxon>Kineosporia</taxon>
    </lineage>
</organism>
<dbReference type="RefSeq" id="WP_214157240.1">
    <property type="nucleotide sequence ID" value="NZ_JAHBAY010000007.1"/>
</dbReference>
<evidence type="ECO:0000256" key="1">
    <source>
        <dbReference type="SAM" id="MobiDB-lite"/>
    </source>
</evidence>
<dbReference type="EMBL" id="JAHBAY010000007">
    <property type="protein sequence ID" value="MBT0770959.1"/>
    <property type="molecule type" value="Genomic_DNA"/>
</dbReference>
<feature type="compositionally biased region" description="Basic and acidic residues" evidence="1">
    <location>
        <begin position="50"/>
        <end position="59"/>
    </location>
</feature>
<dbReference type="Proteomes" id="UP001197247">
    <property type="component" value="Unassembled WGS sequence"/>
</dbReference>
<reference evidence="2 3" key="1">
    <citation type="submission" date="2021-05" db="EMBL/GenBank/DDBJ databases">
        <title>Kineosporia and Streptomyces sp. nov. two new marine actinobacteria isolated from Coral.</title>
        <authorList>
            <person name="Buangrab K."/>
            <person name="Sutthacheep M."/>
            <person name="Yeemin T."/>
            <person name="Harunari E."/>
            <person name="Igarashi Y."/>
            <person name="Kanchanasin P."/>
            <person name="Tanasupawat S."/>
            <person name="Phongsopitanun W."/>
        </authorList>
    </citation>
    <scope>NUCLEOTIDE SEQUENCE [LARGE SCALE GENOMIC DNA]</scope>
    <source>
        <strain evidence="2 3">J2-2</strain>
    </source>
</reference>
<accession>A0ABS5TIN1</accession>
<name>A0ABS5TIN1_9ACTN</name>
<sequence>MDMRIGGQPLSSARIALTSPDPDANPAGSQGQAWSYGAQSSGENSPARAGFDKIADGDRNAVPVSGDVYLTAMYEQYVNYRGPKRGTVENPLSPAAVGPVQTVVITRTEGTRLDIRV</sequence>
<protein>
    <submittedName>
        <fullName evidence="2">Uncharacterized protein</fullName>
    </submittedName>
</protein>
<evidence type="ECO:0000313" key="3">
    <source>
        <dbReference type="Proteomes" id="UP001197247"/>
    </source>
</evidence>
<gene>
    <name evidence="2" type="ORF">KIH74_18620</name>
</gene>
<evidence type="ECO:0000313" key="2">
    <source>
        <dbReference type="EMBL" id="MBT0770959.1"/>
    </source>
</evidence>
<comment type="caution">
    <text evidence="2">The sequence shown here is derived from an EMBL/GenBank/DDBJ whole genome shotgun (WGS) entry which is preliminary data.</text>
</comment>
<proteinExistence type="predicted"/>
<keyword evidence="3" id="KW-1185">Reference proteome</keyword>